<reference evidence="9 10" key="1">
    <citation type="submission" date="2021-01" db="EMBL/GenBank/DDBJ databases">
        <title>Chryseolinea sp. Jin1 Genome sequencing and assembly.</title>
        <authorList>
            <person name="Kim I."/>
        </authorList>
    </citation>
    <scope>NUCLEOTIDE SEQUENCE [LARGE SCALE GENOMIC DNA]</scope>
    <source>
        <strain evidence="9 10">Jin1</strain>
    </source>
</reference>
<dbReference type="Pfam" id="PF00733">
    <property type="entry name" value="Asn_synthase"/>
    <property type="match status" value="1"/>
</dbReference>
<evidence type="ECO:0000256" key="4">
    <source>
        <dbReference type="ARBA" id="ARBA00022741"/>
    </source>
</evidence>
<evidence type="ECO:0000256" key="3">
    <source>
        <dbReference type="ARBA" id="ARBA00012737"/>
    </source>
</evidence>
<dbReference type="PIRSF" id="PIRSF001589">
    <property type="entry name" value="Asn_synthetase_glu-h"/>
    <property type="match status" value="1"/>
</dbReference>
<dbReference type="InterPro" id="IPR014729">
    <property type="entry name" value="Rossmann-like_a/b/a_fold"/>
</dbReference>
<evidence type="ECO:0000256" key="5">
    <source>
        <dbReference type="ARBA" id="ARBA00022840"/>
    </source>
</evidence>
<name>A0ABS1KLC8_9BACT</name>
<dbReference type="GO" id="GO:0004066">
    <property type="term" value="F:asparagine synthase (glutamine-hydrolyzing) activity"/>
    <property type="evidence" value="ECO:0007669"/>
    <property type="project" value="UniProtKB-EC"/>
</dbReference>
<dbReference type="Pfam" id="PF13537">
    <property type="entry name" value="GATase_7"/>
    <property type="match status" value="1"/>
</dbReference>
<keyword evidence="6" id="KW-0315">Glutamine amidotransferase</keyword>
<keyword evidence="10" id="KW-1185">Reference proteome</keyword>
<keyword evidence="9" id="KW-0436">Ligase</keyword>
<dbReference type="InterPro" id="IPR006426">
    <property type="entry name" value="Asn_synth_AEB"/>
</dbReference>
<evidence type="ECO:0000313" key="9">
    <source>
        <dbReference type="EMBL" id="MBL0740265.1"/>
    </source>
</evidence>
<evidence type="ECO:0000313" key="10">
    <source>
        <dbReference type="Proteomes" id="UP000613030"/>
    </source>
</evidence>
<accession>A0ABS1KLC8</accession>
<evidence type="ECO:0000259" key="8">
    <source>
        <dbReference type="PROSITE" id="PS51278"/>
    </source>
</evidence>
<comment type="pathway">
    <text evidence="1">Amino-acid biosynthesis; L-asparagine biosynthesis; L-asparagine from L-aspartate (L-Gln route): step 1/1.</text>
</comment>
<comment type="caution">
    <text evidence="9">The sequence shown here is derived from an EMBL/GenBank/DDBJ whole genome shotgun (WGS) entry which is preliminary data.</text>
</comment>
<evidence type="ECO:0000256" key="6">
    <source>
        <dbReference type="ARBA" id="ARBA00022962"/>
    </source>
</evidence>
<evidence type="ECO:0000256" key="1">
    <source>
        <dbReference type="ARBA" id="ARBA00005187"/>
    </source>
</evidence>
<evidence type="ECO:0000256" key="2">
    <source>
        <dbReference type="ARBA" id="ARBA00005752"/>
    </source>
</evidence>
<dbReference type="RefSeq" id="WP_202007414.1">
    <property type="nucleotide sequence ID" value="NZ_JAERRB010000001.1"/>
</dbReference>
<dbReference type="PANTHER" id="PTHR43284:SF1">
    <property type="entry name" value="ASPARAGINE SYNTHETASE"/>
    <property type="match status" value="1"/>
</dbReference>
<dbReference type="InterPro" id="IPR017932">
    <property type="entry name" value="GATase_2_dom"/>
</dbReference>
<sequence length="640" mass="73896">MCGITGIFAFNLVGKFNKIHITNATMALQKRGPDFQDIYLDDWVGLGHRRLSIIDTRDVANQPMWDGTKRYCIVFNGEIFNYRELRTALEAKGISFSTQSDTEVLLKLYIHEKEQCLSKLNGFFAFCVYDRVEQTFFVARDRYGIKPLLYVFDEDKFLFASEMKSIVQFGIDRTLDHTSLYTYLQLNYIPGPDTIFKSVKKLLPGHYIKVSRQKMEAARYYDIPYNREQAEQNKMSYADAKEKFKELLEASVKRRLVADVPLGAFLSGGIDSSVVSALASKHKPDLHTFSIGFRDEKFFDETEYARLVAKRLNTKHTVFSLTNNDLYAHVHSILDYIDEPFADSSAIAVYILSKETRKHATVALSGDGADEMFAGYNKHAAFRQITNTGWKENMVGALGPLWKALPKSRSGKFTNVVRQLSRFSEGMKLSSKDRYWQWAGYAGKDEALNMFQPELRATLGLAEFASRQQNILRHLPEKENINDILLTDMQLVLPDDMLTKVDLMSMAHGLEVRVPFLDYEVVNFAFSLPVEYKINPDLRKRIVQDAFRDVLPEELYNRPKKGFEVPLLKWFRSDMKSLITDDLLSKELILEQGIFDYSVIEKLKQQLFSANPGDVHARIWGLIVFQWWWKKYMRGYQAPE</sequence>
<dbReference type="EMBL" id="JAERRB010000001">
    <property type="protein sequence ID" value="MBL0740265.1"/>
    <property type="molecule type" value="Genomic_DNA"/>
</dbReference>
<dbReference type="InterPro" id="IPR029055">
    <property type="entry name" value="Ntn_hydrolases_N"/>
</dbReference>
<dbReference type="PROSITE" id="PS51278">
    <property type="entry name" value="GATASE_TYPE_2"/>
    <property type="match status" value="1"/>
</dbReference>
<dbReference type="InterPro" id="IPR051786">
    <property type="entry name" value="ASN_synthetase/amidase"/>
</dbReference>
<dbReference type="SUPFAM" id="SSF56235">
    <property type="entry name" value="N-terminal nucleophile aminohydrolases (Ntn hydrolases)"/>
    <property type="match status" value="1"/>
</dbReference>
<gene>
    <name evidence="9" type="primary">asnB</name>
    <name evidence="9" type="ORF">JI741_03505</name>
</gene>
<dbReference type="NCBIfam" id="TIGR01536">
    <property type="entry name" value="asn_synth_AEB"/>
    <property type="match status" value="1"/>
</dbReference>
<dbReference type="InterPro" id="IPR033738">
    <property type="entry name" value="AsnB_N"/>
</dbReference>
<dbReference type="CDD" id="cd00712">
    <property type="entry name" value="AsnB"/>
    <property type="match status" value="1"/>
</dbReference>
<dbReference type="PANTHER" id="PTHR43284">
    <property type="entry name" value="ASPARAGINE SYNTHETASE (GLUTAMINE-HYDROLYZING)"/>
    <property type="match status" value="1"/>
</dbReference>
<dbReference type="Gene3D" id="3.60.20.10">
    <property type="entry name" value="Glutamine Phosphoribosylpyrophosphate, subunit 1, domain 1"/>
    <property type="match status" value="1"/>
</dbReference>
<comment type="catalytic activity">
    <reaction evidence="7">
        <text>L-aspartate + L-glutamine + ATP + H2O = L-asparagine + L-glutamate + AMP + diphosphate + H(+)</text>
        <dbReference type="Rhea" id="RHEA:12228"/>
        <dbReference type="ChEBI" id="CHEBI:15377"/>
        <dbReference type="ChEBI" id="CHEBI:15378"/>
        <dbReference type="ChEBI" id="CHEBI:29985"/>
        <dbReference type="ChEBI" id="CHEBI:29991"/>
        <dbReference type="ChEBI" id="CHEBI:30616"/>
        <dbReference type="ChEBI" id="CHEBI:33019"/>
        <dbReference type="ChEBI" id="CHEBI:58048"/>
        <dbReference type="ChEBI" id="CHEBI:58359"/>
        <dbReference type="ChEBI" id="CHEBI:456215"/>
        <dbReference type="EC" id="6.3.5.4"/>
    </reaction>
</comment>
<dbReference type="EC" id="6.3.5.4" evidence="3"/>
<organism evidence="9 10">
    <name type="scientific">Chryseolinea lacunae</name>
    <dbReference type="NCBI Taxonomy" id="2801331"/>
    <lineage>
        <taxon>Bacteria</taxon>
        <taxon>Pseudomonadati</taxon>
        <taxon>Bacteroidota</taxon>
        <taxon>Cytophagia</taxon>
        <taxon>Cytophagales</taxon>
        <taxon>Fulvivirgaceae</taxon>
        <taxon>Chryseolinea</taxon>
    </lineage>
</organism>
<dbReference type="Proteomes" id="UP000613030">
    <property type="component" value="Unassembled WGS sequence"/>
</dbReference>
<keyword evidence="5" id="KW-0067">ATP-binding</keyword>
<proteinExistence type="inferred from homology"/>
<dbReference type="InterPro" id="IPR001962">
    <property type="entry name" value="Asn_synthase"/>
</dbReference>
<keyword evidence="4" id="KW-0547">Nucleotide-binding</keyword>
<evidence type="ECO:0000256" key="7">
    <source>
        <dbReference type="ARBA" id="ARBA00048741"/>
    </source>
</evidence>
<feature type="domain" description="Glutamine amidotransferase type-2" evidence="8">
    <location>
        <begin position="2"/>
        <end position="213"/>
    </location>
</feature>
<comment type="similarity">
    <text evidence="2">Belongs to the asparagine synthetase family.</text>
</comment>
<dbReference type="SUPFAM" id="SSF52402">
    <property type="entry name" value="Adenine nucleotide alpha hydrolases-like"/>
    <property type="match status" value="1"/>
</dbReference>
<dbReference type="Gene3D" id="3.40.50.620">
    <property type="entry name" value="HUPs"/>
    <property type="match status" value="1"/>
</dbReference>
<protein>
    <recommendedName>
        <fullName evidence="3">asparagine synthase (glutamine-hydrolyzing)</fullName>
        <ecNumber evidence="3">6.3.5.4</ecNumber>
    </recommendedName>
</protein>
<dbReference type="CDD" id="cd01991">
    <property type="entry name" value="Asn_synthase_B_C"/>
    <property type="match status" value="1"/>
</dbReference>